<feature type="compositionally biased region" description="Polar residues" evidence="1">
    <location>
        <begin position="1"/>
        <end position="11"/>
    </location>
</feature>
<feature type="region of interest" description="Disordered" evidence="1">
    <location>
        <begin position="1"/>
        <end position="31"/>
    </location>
</feature>
<gene>
    <name evidence="2" type="ORF">HFN_1897</name>
</gene>
<comment type="caution">
    <text evidence="2">The sequence shown here is derived from an EMBL/GenBank/DDBJ whole genome shotgun (WGS) entry which is preliminary data.</text>
</comment>
<name>T1CND3_9HELI</name>
<reference evidence="2 3" key="1">
    <citation type="journal article" date="2013" name="Genome Announc.">
        <title>Draft Genome Sequence of Helicobacter fennelliae Strain MRY12-0050, Isolated from a Bacteremia Patient.</title>
        <authorList>
            <person name="Rimbara E."/>
            <person name="Matsui M."/>
            <person name="Mori S."/>
            <person name="Suzuki S."/>
            <person name="Suzuki M."/>
            <person name="Kim H."/>
            <person name="Sekizuka T."/>
            <person name="Kuroda M."/>
            <person name="Shibayama K."/>
        </authorList>
    </citation>
    <scope>NUCLEOTIDE SEQUENCE [LARGE SCALE GENOMIC DNA]</scope>
    <source>
        <strain evidence="2 3">MRY12-0050</strain>
    </source>
</reference>
<dbReference type="Proteomes" id="UP000018143">
    <property type="component" value="Unassembled WGS sequence"/>
</dbReference>
<sequence length="45" mass="5146">MNKLSKNQINAPHSRVLQKQKGRKSENHKNALRGLVGARYKGEFL</sequence>
<accession>T1CND3</accession>
<dbReference type="AlphaFoldDB" id="T1CND3"/>
<organism evidence="2 3">
    <name type="scientific">Helicobacter fennelliae MRY12-0050</name>
    <dbReference type="NCBI Taxonomy" id="1325130"/>
    <lineage>
        <taxon>Bacteria</taxon>
        <taxon>Pseudomonadati</taxon>
        <taxon>Campylobacterota</taxon>
        <taxon>Epsilonproteobacteria</taxon>
        <taxon>Campylobacterales</taxon>
        <taxon>Helicobacteraceae</taxon>
        <taxon>Helicobacter</taxon>
    </lineage>
</organism>
<dbReference type="EMBL" id="BASD01000004">
    <property type="protein sequence ID" value="GAD18299.1"/>
    <property type="molecule type" value="Genomic_DNA"/>
</dbReference>
<keyword evidence="3" id="KW-1185">Reference proteome</keyword>
<evidence type="ECO:0000313" key="3">
    <source>
        <dbReference type="Proteomes" id="UP000018143"/>
    </source>
</evidence>
<evidence type="ECO:0000256" key="1">
    <source>
        <dbReference type="SAM" id="MobiDB-lite"/>
    </source>
</evidence>
<protein>
    <submittedName>
        <fullName evidence="2">Uncharacterized protein</fullName>
    </submittedName>
</protein>
<evidence type="ECO:0000313" key="2">
    <source>
        <dbReference type="EMBL" id="GAD18299.1"/>
    </source>
</evidence>
<proteinExistence type="predicted"/>